<feature type="transmembrane region" description="Helical" evidence="1">
    <location>
        <begin position="167"/>
        <end position="188"/>
    </location>
</feature>
<feature type="transmembrane region" description="Helical" evidence="1">
    <location>
        <begin position="37"/>
        <end position="55"/>
    </location>
</feature>
<evidence type="ECO:0000313" key="3">
    <source>
        <dbReference type="Proteomes" id="UP000198648"/>
    </source>
</evidence>
<feature type="transmembrane region" description="Helical" evidence="1">
    <location>
        <begin position="125"/>
        <end position="147"/>
    </location>
</feature>
<name>A0A1H9E5Y5_9FLAO</name>
<protein>
    <submittedName>
        <fullName evidence="2">Uncharacterized protein</fullName>
    </submittedName>
</protein>
<keyword evidence="1" id="KW-0472">Membrane</keyword>
<sequence>MDELELLKKDWKKNDMQFKQVSEKEIYSMLHKSSSSIVKWIFIISVLEIVFWTGLSVLTSNDTYWKMLEKYHLKTIMQILSIINFGVIAYFIYRFYSNYKKINATDSINQLLKTIINSRKTVKQYVTYNLAMIALSLILFFGSQAMYEPKIQDILNKFGTNSSKGYLIVFGSYFLIILVFTIIIWLFYKLIYGLLLRRLNKNYKELQKIDF</sequence>
<dbReference type="STRING" id="1299341.SAMN05444005_11015"/>
<dbReference type="Proteomes" id="UP000198648">
    <property type="component" value="Unassembled WGS sequence"/>
</dbReference>
<accession>A0A1H9E5Y5</accession>
<dbReference type="OrthoDB" id="709028at2"/>
<keyword evidence="3" id="KW-1185">Reference proteome</keyword>
<keyword evidence="1" id="KW-0812">Transmembrane</keyword>
<dbReference type="AlphaFoldDB" id="A0A1H9E5Y5"/>
<evidence type="ECO:0000313" key="2">
    <source>
        <dbReference type="EMBL" id="SEQ21156.1"/>
    </source>
</evidence>
<keyword evidence="1" id="KW-1133">Transmembrane helix</keyword>
<organism evidence="2 3">
    <name type="scientific">Flavobacterium urocaniciphilum</name>
    <dbReference type="NCBI Taxonomy" id="1299341"/>
    <lineage>
        <taxon>Bacteria</taxon>
        <taxon>Pseudomonadati</taxon>
        <taxon>Bacteroidota</taxon>
        <taxon>Flavobacteriia</taxon>
        <taxon>Flavobacteriales</taxon>
        <taxon>Flavobacteriaceae</taxon>
        <taxon>Flavobacterium</taxon>
    </lineage>
</organism>
<feature type="transmembrane region" description="Helical" evidence="1">
    <location>
        <begin position="75"/>
        <end position="93"/>
    </location>
</feature>
<dbReference type="EMBL" id="FOEI01000010">
    <property type="protein sequence ID" value="SEQ21156.1"/>
    <property type="molecule type" value="Genomic_DNA"/>
</dbReference>
<evidence type="ECO:0000256" key="1">
    <source>
        <dbReference type="SAM" id="Phobius"/>
    </source>
</evidence>
<reference evidence="2 3" key="1">
    <citation type="submission" date="2016-10" db="EMBL/GenBank/DDBJ databases">
        <authorList>
            <person name="de Groot N.N."/>
        </authorList>
    </citation>
    <scope>NUCLEOTIDE SEQUENCE [LARGE SCALE GENOMIC DNA]</scope>
    <source>
        <strain evidence="2 3">DSM 27078</strain>
    </source>
</reference>
<dbReference type="RefSeq" id="WP_091470156.1">
    <property type="nucleotide sequence ID" value="NZ_FOEI01000010.1"/>
</dbReference>
<gene>
    <name evidence="2" type="ORF">SAMN05444005_11015</name>
</gene>
<proteinExistence type="predicted"/>